<reference evidence="6 7" key="1">
    <citation type="submission" date="2015-09" db="EMBL/GenBank/DDBJ databases">
        <authorList>
            <consortium name="Pathogen Informatics"/>
        </authorList>
    </citation>
    <scope>NUCLEOTIDE SEQUENCE [LARGE SCALE GENOMIC DNA]</scope>
    <source>
        <strain evidence="6 7">2789STDY5608887</strain>
    </source>
</reference>
<keyword evidence="3" id="KW-0067">ATP-binding</keyword>
<dbReference type="GO" id="GO:0006139">
    <property type="term" value="P:nucleobase-containing compound metabolic process"/>
    <property type="evidence" value="ECO:0007669"/>
    <property type="project" value="InterPro"/>
</dbReference>
<dbReference type="InterPro" id="IPR006555">
    <property type="entry name" value="ATP-dep_Helicase_C"/>
</dbReference>
<evidence type="ECO:0000313" key="6">
    <source>
        <dbReference type="EMBL" id="CUN15889.1"/>
    </source>
</evidence>
<keyword evidence="2 6" id="KW-0378">Hydrolase</keyword>
<evidence type="ECO:0000313" key="7">
    <source>
        <dbReference type="Proteomes" id="UP000095453"/>
    </source>
</evidence>
<dbReference type="Proteomes" id="UP000095453">
    <property type="component" value="Unassembled WGS sequence"/>
</dbReference>
<evidence type="ECO:0000256" key="2">
    <source>
        <dbReference type="ARBA" id="ARBA00022801"/>
    </source>
</evidence>
<dbReference type="SMART" id="SM00491">
    <property type="entry name" value="HELICc2"/>
    <property type="match status" value="1"/>
</dbReference>
<dbReference type="GO" id="GO:0016818">
    <property type="term" value="F:hydrolase activity, acting on acid anhydrides, in phosphorus-containing anhydrides"/>
    <property type="evidence" value="ECO:0007669"/>
    <property type="project" value="InterPro"/>
</dbReference>
<protein>
    <submittedName>
        <fullName evidence="6">Probable ATP-dependent helicase dinG homolog</fullName>
        <ecNumber evidence="6">3.6.4.12</ecNumber>
    </submittedName>
</protein>
<dbReference type="Pfam" id="PF13307">
    <property type="entry name" value="Helicase_C_2"/>
    <property type="match status" value="1"/>
</dbReference>
<dbReference type="SUPFAM" id="SSF52540">
    <property type="entry name" value="P-loop containing nucleoside triphosphate hydrolases"/>
    <property type="match status" value="1"/>
</dbReference>
<evidence type="ECO:0000256" key="4">
    <source>
        <dbReference type="ARBA" id="ARBA00038058"/>
    </source>
</evidence>
<dbReference type="RefSeq" id="WP_055169812.1">
    <property type="nucleotide sequence ID" value="NZ_CYXX01000016.1"/>
</dbReference>
<dbReference type="InterPro" id="IPR027417">
    <property type="entry name" value="P-loop_NTPase"/>
</dbReference>
<dbReference type="PANTHER" id="PTHR11472">
    <property type="entry name" value="DNA REPAIR DEAD HELICASE RAD3/XP-D SUBFAMILY MEMBER"/>
    <property type="match status" value="1"/>
</dbReference>
<organism evidence="6 7">
    <name type="scientific">Roseburia inulinivorans</name>
    <dbReference type="NCBI Taxonomy" id="360807"/>
    <lineage>
        <taxon>Bacteria</taxon>
        <taxon>Bacillati</taxon>
        <taxon>Bacillota</taxon>
        <taxon>Clostridia</taxon>
        <taxon>Lachnospirales</taxon>
        <taxon>Lachnospiraceae</taxon>
        <taxon>Roseburia</taxon>
    </lineage>
</organism>
<dbReference type="EMBL" id="CYXX01000016">
    <property type="protein sequence ID" value="CUN15889.1"/>
    <property type="molecule type" value="Genomic_DNA"/>
</dbReference>
<gene>
    <name evidence="6" type="primary">dinG_2</name>
    <name evidence="6" type="ORF">ERS852444_02142</name>
</gene>
<dbReference type="Gene3D" id="3.40.50.300">
    <property type="entry name" value="P-loop containing nucleotide triphosphate hydrolases"/>
    <property type="match status" value="2"/>
</dbReference>
<dbReference type="EC" id="3.6.4.12" evidence="6"/>
<dbReference type="InterPro" id="IPR045028">
    <property type="entry name" value="DinG/Rad3-like"/>
</dbReference>
<evidence type="ECO:0000256" key="3">
    <source>
        <dbReference type="ARBA" id="ARBA00022840"/>
    </source>
</evidence>
<dbReference type="PROSITE" id="PS51193">
    <property type="entry name" value="HELICASE_ATP_BIND_2"/>
    <property type="match status" value="1"/>
</dbReference>
<dbReference type="AlphaFoldDB" id="A0A173ULT4"/>
<proteinExistence type="inferred from homology"/>
<evidence type="ECO:0000259" key="5">
    <source>
        <dbReference type="PROSITE" id="PS51193"/>
    </source>
</evidence>
<comment type="similarity">
    <text evidence="4">Belongs to the helicase family. DinG subfamily.</text>
</comment>
<dbReference type="GO" id="GO:0003676">
    <property type="term" value="F:nucleic acid binding"/>
    <property type="evidence" value="ECO:0007669"/>
    <property type="project" value="InterPro"/>
</dbReference>
<evidence type="ECO:0000256" key="1">
    <source>
        <dbReference type="ARBA" id="ARBA00022741"/>
    </source>
</evidence>
<accession>A0A173ULT4</accession>
<dbReference type="InterPro" id="IPR014013">
    <property type="entry name" value="Helic_SF1/SF2_ATP-bd_DinG/Rad3"/>
</dbReference>
<dbReference type="PANTHER" id="PTHR11472:SF34">
    <property type="entry name" value="REGULATOR OF TELOMERE ELONGATION HELICASE 1"/>
    <property type="match status" value="1"/>
</dbReference>
<dbReference type="GO" id="GO:0003678">
    <property type="term" value="F:DNA helicase activity"/>
    <property type="evidence" value="ECO:0007669"/>
    <property type="project" value="UniProtKB-EC"/>
</dbReference>
<dbReference type="GO" id="GO:0005524">
    <property type="term" value="F:ATP binding"/>
    <property type="evidence" value="ECO:0007669"/>
    <property type="project" value="UniProtKB-KW"/>
</dbReference>
<sequence length="669" mass="77034">MAKSAEELLIYLFDEILPKHGMNLRVKQKELSLEMLRALQENKLALCEAEVGTGKTHAYILALTVHNIYSDKKIPAVISTSTIALQKALTEEYIPQISGILLEHHVIDKPLSFVVRKGKRHYVCDSRLKIYETSIKNLQREVDANLILELARLGEQEFDRIDLDDTVLTPYVKGRINVFRCNKSCPYSLLCRFMNFKKKCMTDSFDFQITNHNYILADLIGQKQGRKPLFPGYGAMVFDESHKLIDAARQMYSTVWGEQDAELIVTLSEANRRTAAMDELTVLRSQLAEYNRQIFDRLAGDLAGNHTREGSRIEIEIGSMEKIYIRHMAKALEQLPLSYQENSGQKMRLQGLKKRCQELTDKLTVFLNSGNSICWMEKRENGRLALCAVPMELEQILFHDIWSRPIPVIITSGTMSVRGDFSHFKRMTGLSFAALSRIMETSKPSPFDFQSNGLLYIPERMPFPNIRDDRYIQAIMEEIVQIVSATHGHTLILFTSYWLMERVFYGLKEQLSDYPLFLMGRGRLDVISSFRRSGNGVLFASDSAGEGIDLAGDILSSLIVVKLPFPVPDPVMEYQRNQYEDFDLYRRDIIIPEMLIKLRQWFGRGIRREKDTAVFSILDSRASLRGRYRAEILNTLPTMPVTDRLMDVADFIIRKKADSYFMDKEWEEE</sequence>
<keyword evidence="1" id="KW-0547">Nucleotide-binding</keyword>
<keyword evidence="6" id="KW-0347">Helicase</keyword>
<feature type="domain" description="Helicase ATP-binding" evidence="5">
    <location>
        <begin position="14"/>
        <end position="295"/>
    </location>
</feature>
<name>A0A173ULT4_9FIRM</name>